<reference evidence="5" key="1">
    <citation type="submission" date="2021-12" db="EMBL/GenBank/DDBJ databases">
        <authorList>
            <person name="King R."/>
        </authorList>
    </citation>
    <scope>NUCLEOTIDE SEQUENCE</scope>
</reference>
<dbReference type="GO" id="GO:0043295">
    <property type="term" value="F:glutathione binding"/>
    <property type="evidence" value="ECO:0007669"/>
    <property type="project" value="TreeGrafter"/>
</dbReference>
<evidence type="ECO:0000313" key="5">
    <source>
        <dbReference type="EMBL" id="CAH0551185.1"/>
    </source>
</evidence>
<comment type="catalytic activity">
    <reaction evidence="3">
        <text>gamma-L-glutamyl-L-cysteine + glycine + ATP = glutathione + ADP + phosphate + H(+)</text>
        <dbReference type="Rhea" id="RHEA:13557"/>
        <dbReference type="ChEBI" id="CHEBI:15378"/>
        <dbReference type="ChEBI" id="CHEBI:30616"/>
        <dbReference type="ChEBI" id="CHEBI:43474"/>
        <dbReference type="ChEBI" id="CHEBI:57305"/>
        <dbReference type="ChEBI" id="CHEBI:57925"/>
        <dbReference type="ChEBI" id="CHEBI:58173"/>
        <dbReference type="ChEBI" id="CHEBI:456216"/>
        <dbReference type="EC" id="6.3.2.3"/>
    </reaction>
    <physiologicalReaction direction="left-to-right" evidence="3">
        <dbReference type="Rhea" id="RHEA:13558"/>
    </physiologicalReaction>
</comment>
<dbReference type="InterPro" id="IPR005615">
    <property type="entry name" value="Glutathione_synthase"/>
</dbReference>
<feature type="domain" description="Glutathione synthase substrate-binding" evidence="4">
    <location>
        <begin position="129"/>
        <end position="230"/>
    </location>
</feature>
<evidence type="ECO:0000313" key="6">
    <source>
        <dbReference type="Proteomes" id="UP001154078"/>
    </source>
</evidence>
<sequence length="328" mass="36819">MEWGLSDTVQALCCGTTASNTGRISGACVLLKQMLGKDLLYLLYRHHIYELVLRGVFEARIPHVTSSPDIPLFKNFKKNWCSLYHSSFKNGIENPECCAGLEDLPDNNALQGLCQGLIDAWKIYGKLEAVILFVVEDITYNICDQRFHEFEIRNLNPEVKVIRRSLTQIADKGSLSSENELIVDGYMVAVIYFRAGYEPGHYHGNKEWDARLLMERSLAIKCPSIHYHLAGTKKIQQALAKPGCLEKFLIDEKHINDVKQIFTGLYALDFNKLGDQAIQMALNDPERDSQKILVNRQVGHMLRTKLSTSNEGGVAAGAGALDSPYLVE</sequence>
<organism evidence="5 6">
    <name type="scientific">Brassicogethes aeneus</name>
    <name type="common">Rape pollen beetle</name>
    <name type="synonym">Meligethes aeneus</name>
    <dbReference type="NCBI Taxonomy" id="1431903"/>
    <lineage>
        <taxon>Eukaryota</taxon>
        <taxon>Metazoa</taxon>
        <taxon>Ecdysozoa</taxon>
        <taxon>Arthropoda</taxon>
        <taxon>Hexapoda</taxon>
        <taxon>Insecta</taxon>
        <taxon>Pterygota</taxon>
        <taxon>Neoptera</taxon>
        <taxon>Endopterygota</taxon>
        <taxon>Coleoptera</taxon>
        <taxon>Polyphaga</taxon>
        <taxon>Cucujiformia</taxon>
        <taxon>Nitidulidae</taxon>
        <taxon>Meligethinae</taxon>
        <taxon>Brassicogethes</taxon>
    </lineage>
</organism>
<dbReference type="SUPFAM" id="SSF52440">
    <property type="entry name" value="PreATP-grasp domain"/>
    <property type="match status" value="1"/>
</dbReference>
<dbReference type="GO" id="GO:0004363">
    <property type="term" value="F:glutathione synthase activity"/>
    <property type="evidence" value="ECO:0007669"/>
    <property type="project" value="UniProtKB-EC"/>
</dbReference>
<dbReference type="FunFam" id="3.40.50.1760:FF:000007">
    <property type="entry name" value="Glutathione synthetase"/>
    <property type="match status" value="1"/>
</dbReference>
<gene>
    <name evidence="5" type="ORF">MELIAE_LOCUS3853</name>
</gene>
<dbReference type="OrthoDB" id="2020073at2759"/>
<accession>A0A9P0FEL2</accession>
<dbReference type="AlphaFoldDB" id="A0A9P0FEL2"/>
<evidence type="ECO:0000256" key="3">
    <source>
        <dbReference type="ARBA" id="ARBA00048871"/>
    </source>
</evidence>
<dbReference type="InterPro" id="IPR037013">
    <property type="entry name" value="GSH-S_sub-bd_sf"/>
</dbReference>
<name>A0A9P0FEL2_BRAAE</name>
<dbReference type="GO" id="GO:0005524">
    <property type="term" value="F:ATP binding"/>
    <property type="evidence" value="ECO:0007669"/>
    <property type="project" value="InterPro"/>
</dbReference>
<evidence type="ECO:0000256" key="2">
    <source>
        <dbReference type="ARBA" id="ARBA00030403"/>
    </source>
</evidence>
<dbReference type="InterPro" id="IPR016185">
    <property type="entry name" value="PreATP-grasp_dom_sf"/>
</dbReference>
<dbReference type="Gene3D" id="3.40.50.1760">
    <property type="entry name" value="Glutathione synthase, substrate-binding domain superfamily, eukaryotic"/>
    <property type="match status" value="1"/>
</dbReference>
<dbReference type="Gene3D" id="3.30.470.20">
    <property type="entry name" value="ATP-grasp fold, B domain"/>
    <property type="match status" value="1"/>
</dbReference>
<proteinExistence type="predicted"/>
<dbReference type="SUPFAM" id="SSF56059">
    <property type="entry name" value="Glutathione synthetase ATP-binding domain-like"/>
    <property type="match status" value="1"/>
</dbReference>
<evidence type="ECO:0000259" key="4">
    <source>
        <dbReference type="Pfam" id="PF03199"/>
    </source>
</evidence>
<protein>
    <recommendedName>
        <fullName evidence="1">Glutathione synthetase</fullName>
    </recommendedName>
    <alternativeName>
        <fullName evidence="2">Glutathione synthase</fullName>
    </alternativeName>
</protein>
<evidence type="ECO:0000256" key="1">
    <source>
        <dbReference type="ARBA" id="ARBA00020821"/>
    </source>
</evidence>
<keyword evidence="6" id="KW-1185">Reference proteome</keyword>
<dbReference type="Proteomes" id="UP001154078">
    <property type="component" value="Chromosome 2"/>
</dbReference>
<dbReference type="GO" id="GO:0005829">
    <property type="term" value="C:cytosol"/>
    <property type="evidence" value="ECO:0007669"/>
    <property type="project" value="TreeGrafter"/>
</dbReference>
<dbReference type="EMBL" id="OV121133">
    <property type="protein sequence ID" value="CAH0551185.1"/>
    <property type="molecule type" value="Genomic_DNA"/>
</dbReference>
<dbReference type="PANTHER" id="PTHR11130:SF0">
    <property type="entry name" value="GLUTATHIONE SYNTHETASE"/>
    <property type="match status" value="1"/>
</dbReference>
<dbReference type="PANTHER" id="PTHR11130">
    <property type="entry name" value="GLUTATHIONE SYNTHETASE"/>
    <property type="match status" value="1"/>
</dbReference>
<dbReference type="InterPro" id="IPR004887">
    <property type="entry name" value="GSH_synth_subst-bd"/>
</dbReference>
<dbReference type="Pfam" id="PF03917">
    <property type="entry name" value="GSH_synth_ATP"/>
    <property type="match status" value="2"/>
</dbReference>
<dbReference type="Pfam" id="PF03199">
    <property type="entry name" value="GSH_synthase"/>
    <property type="match status" value="1"/>
</dbReference>